<evidence type="ECO:0000313" key="2">
    <source>
        <dbReference type="Proteomes" id="UP001162164"/>
    </source>
</evidence>
<dbReference type="Proteomes" id="UP001162164">
    <property type="component" value="Unassembled WGS sequence"/>
</dbReference>
<evidence type="ECO:0008006" key="3">
    <source>
        <dbReference type="Google" id="ProtNLM"/>
    </source>
</evidence>
<dbReference type="EMBL" id="JAPWTJ010003555">
    <property type="protein sequence ID" value="KAJ8954929.1"/>
    <property type="molecule type" value="Genomic_DNA"/>
</dbReference>
<gene>
    <name evidence="1" type="ORF">NQ317_018669</name>
</gene>
<comment type="caution">
    <text evidence="1">The sequence shown here is derived from an EMBL/GenBank/DDBJ whole genome shotgun (WGS) entry which is preliminary data.</text>
</comment>
<keyword evidence="2" id="KW-1185">Reference proteome</keyword>
<organism evidence="1 2">
    <name type="scientific">Molorchus minor</name>
    <dbReference type="NCBI Taxonomy" id="1323400"/>
    <lineage>
        <taxon>Eukaryota</taxon>
        <taxon>Metazoa</taxon>
        <taxon>Ecdysozoa</taxon>
        <taxon>Arthropoda</taxon>
        <taxon>Hexapoda</taxon>
        <taxon>Insecta</taxon>
        <taxon>Pterygota</taxon>
        <taxon>Neoptera</taxon>
        <taxon>Endopterygota</taxon>
        <taxon>Coleoptera</taxon>
        <taxon>Polyphaga</taxon>
        <taxon>Cucujiformia</taxon>
        <taxon>Chrysomeloidea</taxon>
        <taxon>Cerambycidae</taxon>
        <taxon>Lamiinae</taxon>
        <taxon>Monochamini</taxon>
        <taxon>Molorchus</taxon>
    </lineage>
</organism>
<reference evidence="1" key="1">
    <citation type="journal article" date="2023" name="Insect Mol. Biol.">
        <title>Genome sequencing provides insights into the evolution of gene families encoding plant cell wall-degrading enzymes in longhorned beetles.</title>
        <authorList>
            <person name="Shin N.R."/>
            <person name="Okamura Y."/>
            <person name="Kirsch R."/>
            <person name="Pauchet Y."/>
        </authorList>
    </citation>
    <scope>NUCLEOTIDE SEQUENCE</scope>
    <source>
        <strain evidence="1">MMC_N1</strain>
    </source>
</reference>
<sequence>MDWGPCSMKILAANHINDSCLFRGRRYPLEEKIDNDVTYESCNVACFCNNRSNGAGFTCAVLDCPEWLGVPVEPGCYRRYEVNKCCSSGVNCPSEDKPIEECDVEGKKYKEGEKFFPKNTCMKCICPKNFNGKFDLPYCKRMSCGVQINHAEELHNRCAPVHLGFDDSLLLSRYLGLSLMHSIPNTYLTSPSDDIKQINEKVQSNAELTCRFGTKKRKFRRRI</sequence>
<protein>
    <recommendedName>
        <fullName evidence="3">VWFC domain-containing protein</fullName>
    </recommendedName>
</protein>
<proteinExistence type="predicted"/>
<dbReference type="SUPFAM" id="SSF57603">
    <property type="entry name" value="FnI-like domain"/>
    <property type="match status" value="1"/>
</dbReference>
<name>A0ABQ9IQT7_9CUCU</name>
<accession>A0ABQ9IQT7</accession>
<evidence type="ECO:0000313" key="1">
    <source>
        <dbReference type="EMBL" id="KAJ8954929.1"/>
    </source>
</evidence>